<reference evidence="3" key="1">
    <citation type="submission" date="2023-12" db="EMBL/GenBank/DDBJ databases">
        <title>Novel isolates from deep terrestrial aquifers shed light on the physiology and ecology of the class Limnochordia.</title>
        <authorList>
            <person name="Karnachuk O.V."/>
            <person name="Lukina A.P."/>
            <person name="Avakyan M.R."/>
            <person name="Kadnikov V."/>
            <person name="Begmatov S."/>
            <person name="Beletsky A.V."/>
            <person name="Mardanov A.V."/>
            <person name="Ravin N.V."/>
        </authorList>
    </citation>
    <scope>NUCLEOTIDE SEQUENCE [LARGE SCALE GENOMIC DNA]</scope>
    <source>
        <strain evidence="3">LN</strain>
    </source>
</reference>
<evidence type="ECO:0000313" key="2">
    <source>
        <dbReference type="EMBL" id="WRP14172.1"/>
    </source>
</evidence>
<evidence type="ECO:0008006" key="4">
    <source>
        <dbReference type="Google" id="ProtNLM"/>
    </source>
</evidence>
<feature type="transmembrane region" description="Helical" evidence="1">
    <location>
        <begin position="30"/>
        <end position="47"/>
    </location>
</feature>
<dbReference type="Proteomes" id="UP001333102">
    <property type="component" value="Chromosome"/>
</dbReference>
<keyword evidence="1" id="KW-1133">Transmembrane helix</keyword>
<organism evidence="2 3">
    <name type="scientific">Geochorda subterranea</name>
    <dbReference type="NCBI Taxonomy" id="3109564"/>
    <lineage>
        <taxon>Bacteria</taxon>
        <taxon>Bacillati</taxon>
        <taxon>Bacillota</taxon>
        <taxon>Limnochordia</taxon>
        <taxon>Limnochordales</taxon>
        <taxon>Geochordaceae</taxon>
        <taxon>Geochorda</taxon>
    </lineage>
</organism>
<sequence>MGGRDEGFRQPKQEWHLDHGFLHHPTGMQVLWALLAAGYNLFQLFLARRIRRRGPWEQTERGVAERLRAELLIGEGPLGLYLVPDTS</sequence>
<dbReference type="EMBL" id="CP141614">
    <property type="protein sequence ID" value="WRP14172.1"/>
    <property type="molecule type" value="Genomic_DNA"/>
</dbReference>
<dbReference type="RefSeq" id="WP_324668474.1">
    <property type="nucleotide sequence ID" value="NZ_CP141614.1"/>
</dbReference>
<keyword evidence="1" id="KW-0812">Transmembrane</keyword>
<keyword evidence="1" id="KW-0472">Membrane</keyword>
<proteinExistence type="predicted"/>
<protein>
    <recommendedName>
        <fullName evidence="4">DDE family transposase</fullName>
    </recommendedName>
</protein>
<gene>
    <name evidence="2" type="ORF">VLY81_12215</name>
</gene>
<accession>A0ABZ1BMZ1</accession>
<evidence type="ECO:0000256" key="1">
    <source>
        <dbReference type="SAM" id="Phobius"/>
    </source>
</evidence>
<evidence type="ECO:0000313" key="3">
    <source>
        <dbReference type="Proteomes" id="UP001333102"/>
    </source>
</evidence>
<name>A0ABZ1BMZ1_9FIRM</name>
<keyword evidence="3" id="KW-1185">Reference proteome</keyword>